<keyword evidence="1" id="KW-0408">Iron</keyword>
<protein>
    <submittedName>
        <fullName evidence="3">Oxidoreductase FAD/NAD(P)-binding domain protein</fullName>
    </submittedName>
</protein>
<accession>D6SNX0</accession>
<dbReference type="SUPFAM" id="SSF63380">
    <property type="entry name" value="Riboflavin synthase domain-like"/>
    <property type="match status" value="1"/>
</dbReference>
<dbReference type="InterPro" id="IPR050353">
    <property type="entry name" value="PyrK_electron_transfer"/>
</dbReference>
<dbReference type="eggNOG" id="COG0543">
    <property type="taxonomic scope" value="Bacteria"/>
</dbReference>
<dbReference type="InterPro" id="IPR019480">
    <property type="entry name" value="Dihydroorotate_DH_Fe-S-bd"/>
</dbReference>
<dbReference type="InterPro" id="IPR012165">
    <property type="entry name" value="Cyt_c3_hydrogenase_gsu"/>
</dbReference>
<reference evidence="3" key="1">
    <citation type="submission" date="2010-05" db="EMBL/GenBank/DDBJ databases">
        <title>The draft genome of Desulfonatronospira thiodismutans ASO3-1.</title>
        <authorList>
            <consortium name="US DOE Joint Genome Institute (JGI-PGF)"/>
            <person name="Lucas S."/>
            <person name="Copeland A."/>
            <person name="Lapidus A."/>
            <person name="Cheng J.-F."/>
            <person name="Bruce D."/>
            <person name="Goodwin L."/>
            <person name="Pitluck S."/>
            <person name="Chertkov O."/>
            <person name="Brettin T."/>
            <person name="Detter J.C."/>
            <person name="Han C."/>
            <person name="Land M.L."/>
            <person name="Hauser L."/>
            <person name="Kyrpides N."/>
            <person name="Mikhailova N."/>
            <person name="Muyzer G."/>
            <person name="Woyke T."/>
        </authorList>
    </citation>
    <scope>NUCLEOTIDE SEQUENCE [LARGE SCALE GENOMIC DNA]</scope>
    <source>
        <strain evidence="3">ASO3-1</strain>
    </source>
</reference>
<keyword evidence="1" id="KW-0479">Metal-binding</keyword>
<dbReference type="PIRSF" id="PIRSF006816">
    <property type="entry name" value="Cyc3_hyd_g"/>
    <property type="match status" value="1"/>
</dbReference>
<dbReference type="Gene3D" id="3.40.50.80">
    <property type="entry name" value="Nucleotide-binding domain of ferredoxin-NADP reductase (FNR) module"/>
    <property type="match status" value="1"/>
</dbReference>
<dbReference type="GO" id="GO:0016491">
    <property type="term" value="F:oxidoreductase activity"/>
    <property type="evidence" value="ECO:0007669"/>
    <property type="project" value="InterPro"/>
</dbReference>
<dbReference type="AlphaFoldDB" id="D6SNX0"/>
<dbReference type="RefSeq" id="WP_008869768.1">
    <property type="nucleotide sequence ID" value="NZ_ACJN02000002.1"/>
</dbReference>
<dbReference type="InterPro" id="IPR017927">
    <property type="entry name" value="FAD-bd_FR_type"/>
</dbReference>
<dbReference type="Gene3D" id="2.40.30.10">
    <property type="entry name" value="Translation factors"/>
    <property type="match status" value="1"/>
</dbReference>
<dbReference type="GO" id="GO:0051537">
    <property type="term" value="F:2 iron, 2 sulfur cluster binding"/>
    <property type="evidence" value="ECO:0007669"/>
    <property type="project" value="UniProtKB-KW"/>
</dbReference>
<gene>
    <name evidence="3" type="ORF">Dthio_PD1805</name>
</gene>
<dbReference type="NCBIfam" id="NF004862">
    <property type="entry name" value="PRK06222.1"/>
    <property type="match status" value="1"/>
</dbReference>
<dbReference type="Proteomes" id="UP000005496">
    <property type="component" value="Unassembled WGS sequence"/>
</dbReference>
<name>D6SNX0_9BACT</name>
<evidence type="ECO:0000256" key="1">
    <source>
        <dbReference type="PIRSR" id="PIRSR006816-2"/>
    </source>
</evidence>
<evidence type="ECO:0000259" key="2">
    <source>
        <dbReference type="PROSITE" id="PS51384"/>
    </source>
</evidence>
<dbReference type="PANTHER" id="PTHR43513:SF3">
    <property type="entry name" value="DIHYDROOROTATE DEHYDROGENASE B (NAD(+)), ELECTRON TRANSFER SUBUNIT-RELATED"/>
    <property type="match status" value="1"/>
</dbReference>
<dbReference type="SUPFAM" id="SSF52343">
    <property type="entry name" value="Ferredoxin reductase-like, C-terminal NADP-linked domain"/>
    <property type="match status" value="1"/>
</dbReference>
<dbReference type="GO" id="GO:0050660">
    <property type="term" value="F:flavin adenine dinucleotide binding"/>
    <property type="evidence" value="ECO:0007669"/>
    <property type="project" value="InterPro"/>
</dbReference>
<dbReference type="InterPro" id="IPR001433">
    <property type="entry name" value="OxRdtase_FAD/NAD-bd"/>
</dbReference>
<dbReference type="InterPro" id="IPR017938">
    <property type="entry name" value="Riboflavin_synthase-like_b-brl"/>
</dbReference>
<keyword evidence="1" id="KW-0001">2Fe-2S</keyword>
<evidence type="ECO:0000313" key="4">
    <source>
        <dbReference type="Proteomes" id="UP000005496"/>
    </source>
</evidence>
<keyword evidence="1" id="KW-0411">Iron-sulfur</keyword>
<comment type="cofactor">
    <cofactor evidence="1">
        <name>[2Fe-2S] cluster</name>
        <dbReference type="ChEBI" id="CHEBI:190135"/>
    </cofactor>
    <text evidence="1">Binds 1 [2Fe-2S] cluster per subunit.</text>
</comment>
<dbReference type="EMBL" id="ACJN02000002">
    <property type="protein sequence ID" value="EFI34446.1"/>
    <property type="molecule type" value="Genomic_DNA"/>
</dbReference>
<feature type="binding site" evidence="1">
    <location>
        <position position="238"/>
    </location>
    <ligand>
        <name>[2Fe-2S] cluster</name>
        <dbReference type="ChEBI" id="CHEBI:190135"/>
    </ligand>
</feature>
<proteinExistence type="predicted"/>
<dbReference type="PROSITE" id="PS51384">
    <property type="entry name" value="FAD_FR"/>
    <property type="match status" value="1"/>
</dbReference>
<organism evidence="3 4">
    <name type="scientific">Desulfonatronospira thiodismutans ASO3-1</name>
    <dbReference type="NCBI Taxonomy" id="555779"/>
    <lineage>
        <taxon>Bacteria</taxon>
        <taxon>Pseudomonadati</taxon>
        <taxon>Thermodesulfobacteriota</taxon>
        <taxon>Desulfovibrionia</taxon>
        <taxon>Desulfovibrionales</taxon>
        <taxon>Desulfonatronovibrionaceae</taxon>
        <taxon>Desulfonatronospira</taxon>
    </lineage>
</organism>
<keyword evidence="4" id="KW-1185">Reference proteome</keyword>
<dbReference type="Pfam" id="PF10418">
    <property type="entry name" value="DHODB_Fe-S_bind"/>
    <property type="match status" value="1"/>
</dbReference>
<dbReference type="PANTHER" id="PTHR43513">
    <property type="entry name" value="DIHYDROOROTATE DEHYDROGENASE B (NAD(+)), ELECTRON TRANSFER SUBUNIT"/>
    <property type="match status" value="1"/>
</dbReference>
<feature type="binding site" evidence="1">
    <location>
        <position position="223"/>
    </location>
    <ligand>
        <name>[2Fe-2S] cluster</name>
        <dbReference type="ChEBI" id="CHEBI:190135"/>
    </ligand>
</feature>
<sequence length="278" mass="30123">MGKIIQKRVLIPKRVTEMTIKAPVIASKARPGNFVVLRLSMKGERIPLTIADADPEKGHIVIVYLIMGKTTALLDTMKEGDVILDLCGPLGRPTSIKKQGTVACVGGGTGIAALHHIAKGNFQAGNKVVSVIGARSKDLLLFKPELEKISHEVLVSTDDGSVGHKGVVTEVLEEYLDRDPDVKEVIGVGPVPMMRSVARVAQPYGIRTLVSLNSIMVDGIGMCGSCRVNVGGEIRFACVEGPEFEASQVDFDELMMRLQAFKSQEKESMELFEKKELL</sequence>
<dbReference type="GO" id="GO:0006221">
    <property type="term" value="P:pyrimidine nucleotide biosynthetic process"/>
    <property type="evidence" value="ECO:0007669"/>
    <property type="project" value="InterPro"/>
</dbReference>
<feature type="binding site" evidence="1">
    <location>
        <position position="226"/>
    </location>
    <ligand>
        <name>[2Fe-2S] cluster</name>
        <dbReference type="ChEBI" id="CHEBI:190135"/>
    </ligand>
</feature>
<feature type="domain" description="FAD-binding FR-type" evidence="2">
    <location>
        <begin position="1"/>
        <end position="96"/>
    </location>
</feature>
<dbReference type="Pfam" id="PF00175">
    <property type="entry name" value="NAD_binding_1"/>
    <property type="match status" value="1"/>
</dbReference>
<evidence type="ECO:0000313" key="3">
    <source>
        <dbReference type="EMBL" id="EFI34446.1"/>
    </source>
</evidence>
<dbReference type="CDD" id="cd06219">
    <property type="entry name" value="DHOD_e_trans_like1"/>
    <property type="match status" value="1"/>
</dbReference>
<dbReference type="InterPro" id="IPR039261">
    <property type="entry name" value="FNR_nucleotide-bd"/>
</dbReference>
<dbReference type="GO" id="GO:0046872">
    <property type="term" value="F:metal ion binding"/>
    <property type="evidence" value="ECO:0007669"/>
    <property type="project" value="UniProtKB-KW"/>
</dbReference>
<dbReference type="OrthoDB" id="9778346at2"/>
<comment type="caution">
    <text evidence="3">The sequence shown here is derived from an EMBL/GenBank/DDBJ whole genome shotgun (WGS) entry which is preliminary data.</text>
</comment>